<dbReference type="SUPFAM" id="SSF53335">
    <property type="entry name" value="S-adenosyl-L-methionine-dependent methyltransferases"/>
    <property type="match status" value="2"/>
</dbReference>
<evidence type="ECO:0000256" key="9">
    <source>
        <dbReference type="ARBA" id="ARBA00049120"/>
    </source>
</evidence>
<evidence type="ECO:0000313" key="11">
    <source>
        <dbReference type="EMBL" id="MCL6274950.1"/>
    </source>
</evidence>
<comment type="similarity">
    <text evidence="1">Belongs to the N(4)/N(6)-methyltransferase family. N(4) subfamily.</text>
</comment>
<dbReference type="InterPro" id="IPR002941">
    <property type="entry name" value="DNA_methylase_N4/N6"/>
</dbReference>
<reference evidence="11 12" key="1">
    <citation type="submission" date="2022-05" db="EMBL/GenBank/DDBJ databases">
        <authorList>
            <person name="Park J.-S."/>
        </authorList>
    </citation>
    <scope>NUCLEOTIDE SEQUENCE [LARGE SCALE GENOMIC DNA]</scope>
    <source>
        <strain evidence="11 12">2012CJ35-5</strain>
    </source>
</reference>
<keyword evidence="12" id="KW-1185">Reference proteome</keyword>
<keyword evidence="4" id="KW-0489">Methyltransferase</keyword>
<organism evidence="11 12">
    <name type="scientific">Flagellimonas spongiicola</name>
    <dbReference type="NCBI Taxonomy" id="2942208"/>
    <lineage>
        <taxon>Bacteria</taxon>
        <taxon>Pseudomonadati</taxon>
        <taxon>Bacteroidota</taxon>
        <taxon>Flavobacteriia</taxon>
        <taxon>Flavobacteriales</taxon>
        <taxon>Flavobacteriaceae</taxon>
        <taxon>Flagellimonas</taxon>
    </lineage>
</organism>
<dbReference type="RefSeq" id="WP_249658140.1">
    <property type="nucleotide sequence ID" value="NZ_JAMFMA010000003.1"/>
</dbReference>
<evidence type="ECO:0000256" key="2">
    <source>
        <dbReference type="ARBA" id="ARBA00012185"/>
    </source>
</evidence>
<protein>
    <recommendedName>
        <fullName evidence="2">site-specific DNA-methyltransferase (cytosine-N(4)-specific)</fullName>
        <ecNumber evidence="2">2.1.1.113</ecNumber>
    </recommendedName>
</protein>
<dbReference type="Proteomes" id="UP001203607">
    <property type="component" value="Unassembled WGS sequence"/>
</dbReference>
<evidence type="ECO:0000313" key="12">
    <source>
        <dbReference type="Proteomes" id="UP001203607"/>
    </source>
</evidence>
<gene>
    <name evidence="11" type="ORF">M3P19_13090</name>
</gene>
<sequence length="402" mass="45975">MLEIKEHTTLKKSLEEDLPKELVDIADKKRSNLFAWRGQFSPQLIESLIENYSGENDVMYDPFCGSGTLLLESALFNLKAFGTELNPAAFGLASIYRLTQIDRDILNSSIEFVENLILDYFPLEDLFNNAQGKDLNDLKNELVTALNENKDSINGLIINALIIGLDFEQKKLTHGKLQVAWENLKSKIKSLPQTNKEINIFLGDARKSKIRNNSIDFVITSPPYINVFNYHQNYRRSVEATGYNVLRVAKSEIGSNRKFRSNRFLTVVQYAMDIFQVFEDLKRICKPDAKIIFIVGRESSVRKTSFSNAKLLTEVANLLGFRLVGEQPRMFRNKFGLEIYEEILRFSIDFNFKESSIKSAKEIGINYLKKALKYAPDESLEDLKEAIQKGTSVEPSIIYSKD</sequence>
<dbReference type="PANTHER" id="PTHR14911">
    <property type="entry name" value="THUMP DOMAIN-CONTAINING"/>
    <property type="match status" value="1"/>
</dbReference>
<comment type="caution">
    <text evidence="11">The sequence shown here is derived from an EMBL/GenBank/DDBJ whole genome shotgun (WGS) entry which is preliminary data.</text>
</comment>
<evidence type="ECO:0000256" key="1">
    <source>
        <dbReference type="ARBA" id="ARBA00010203"/>
    </source>
</evidence>
<evidence type="ECO:0000256" key="4">
    <source>
        <dbReference type="ARBA" id="ARBA00022603"/>
    </source>
</evidence>
<keyword evidence="5" id="KW-0808">Transferase</keyword>
<dbReference type="EMBL" id="JAMFMA010000003">
    <property type="protein sequence ID" value="MCL6274950.1"/>
    <property type="molecule type" value="Genomic_DNA"/>
</dbReference>
<keyword evidence="7" id="KW-0680">Restriction system</keyword>
<dbReference type="InterPro" id="IPR029063">
    <property type="entry name" value="SAM-dependent_MTases_sf"/>
</dbReference>
<accession>A0ABT0PU82</accession>
<evidence type="ECO:0000259" key="10">
    <source>
        <dbReference type="Pfam" id="PF01555"/>
    </source>
</evidence>
<feature type="domain" description="DNA methylase N-4/N-6" evidence="10">
    <location>
        <begin position="27"/>
        <end position="89"/>
    </location>
</feature>
<dbReference type="EC" id="2.1.1.113" evidence="2"/>
<dbReference type="Gene3D" id="3.40.50.150">
    <property type="entry name" value="Vaccinia Virus protein VP39"/>
    <property type="match status" value="2"/>
</dbReference>
<keyword evidence="3" id="KW-0963">Cytoplasm</keyword>
<dbReference type="InterPro" id="IPR017985">
    <property type="entry name" value="MeTrfase_CN4_CS"/>
</dbReference>
<dbReference type="Pfam" id="PF01555">
    <property type="entry name" value="N6_N4_Mtase"/>
    <property type="match status" value="1"/>
</dbReference>
<keyword evidence="8" id="KW-0238">DNA-binding</keyword>
<dbReference type="PROSITE" id="PS00093">
    <property type="entry name" value="N4_MTASE"/>
    <property type="match status" value="1"/>
</dbReference>
<evidence type="ECO:0000256" key="5">
    <source>
        <dbReference type="ARBA" id="ARBA00022679"/>
    </source>
</evidence>
<evidence type="ECO:0000256" key="8">
    <source>
        <dbReference type="ARBA" id="ARBA00023125"/>
    </source>
</evidence>
<name>A0ABT0PU82_9FLAO</name>
<dbReference type="InterPro" id="IPR053943">
    <property type="entry name" value="RlmKL-like_Mtase_CS"/>
</dbReference>
<dbReference type="PROSITE" id="PS01261">
    <property type="entry name" value="UPF0020"/>
    <property type="match status" value="1"/>
</dbReference>
<evidence type="ECO:0000256" key="3">
    <source>
        <dbReference type="ARBA" id="ARBA00022490"/>
    </source>
</evidence>
<evidence type="ECO:0000256" key="7">
    <source>
        <dbReference type="ARBA" id="ARBA00022747"/>
    </source>
</evidence>
<keyword evidence="6" id="KW-0949">S-adenosyl-L-methionine</keyword>
<evidence type="ECO:0000256" key="6">
    <source>
        <dbReference type="ARBA" id="ARBA00022691"/>
    </source>
</evidence>
<comment type="catalytic activity">
    <reaction evidence="9">
        <text>a 2'-deoxycytidine in DNA + S-adenosyl-L-methionine = an N(4)-methyl-2'-deoxycytidine in DNA + S-adenosyl-L-homocysteine + H(+)</text>
        <dbReference type="Rhea" id="RHEA:16857"/>
        <dbReference type="Rhea" id="RHEA-COMP:11369"/>
        <dbReference type="Rhea" id="RHEA-COMP:13674"/>
        <dbReference type="ChEBI" id="CHEBI:15378"/>
        <dbReference type="ChEBI" id="CHEBI:57856"/>
        <dbReference type="ChEBI" id="CHEBI:59789"/>
        <dbReference type="ChEBI" id="CHEBI:85452"/>
        <dbReference type="ChEBI" id="CHEBI:137933"/>
        <dbReference type="EC" id="2.1.1.113"/>
    </reaction>
</comment>
<dbReference type="PANTHER" id="PTHR14911:SF13">
    <property type="entry name" value="TRNA (GUANINE(6)-N2)-METHYLTRANSFERASE THUMP3"/>
    <property type="match status" value="1"/>
</dbReference>
<proteinExistence type="inferred from homology"/>